<protein>
    <submittedName>
        <fullName evidence="6">N5-glutamine S-adenosyl-L-methionine-dependent methyltransferase</fullName>
    </submittedName>
</protein>
<keyword evidence="7" id="KW-1185">Reference proteome</keyword>
<dbReference type="PANTHER" id="PTHR47739">
    <property type="entry name" value="TRNA1(VAL) (ADENINE(37)-N6)-METHYLTRANSFERASE"/>
    <property type="match status" value="1"/>
</dbReference>
<evidence type="ECO:0000313" key="7">
    <source>
        <dbReference type="Proteomes" id="UP000044071"/>
    </source>
</evidence>
<keyword evidence="3" id="KW-0949">S-adenosyl-L-methionine</keyword>
<dbReference type="PANTHER" id="PTHR47739:SF1">
    <property type="entry name" value="TRNA1(VAL) (ADENINE(37)-N6)-METHYLTRANSFERASE"/>
    <property type="match status" value="1"/>
</dbReference>
<evidence type="ECO:0000313" key="6">
    <source>
        <dbReference type="EMBL" id="CDZ79312.1"/>
    </source>
</evidence>
<evidence type="ECO:0000256" key="4">
    <source>
        <dbReference type="SAM" id="Phobius"/>
    </source>
</evidence>
<dbReference type="EMBL" id="CCSB01000004">
    <property type="protein sequence ID" value="CDZ79312.1"/>
    <property type="molecule type" value="Genomic_DNA"/>
</dbReference>
<dbReference type="GO" id="GO:0003676">
    <property type="term" value="F:nucleic acid binding"/>
    <property type="evidence" value="ECO:0007669"/>
    <property type="project" value="InterPro"/>
</dbReference>
<dbReference type="GO" id="GO:0032259">
    <property type="term" value="P:methylation"/>
    <property type="evidence" value="ECO:0007669"/>
    <property type="project" value="UniProtKB-KW"/>
</dbReference>
<keyword evidence="1 6" id="KW-0489">Methyltransferase</keyword>
<evidence type="ECO:0000259" key="5">
    <source>
        <dbReference type="Pfam" id="PF05175"/>
    </source>
</evidence>
<gene>
    <name evidence="6" type="ORF">BN59_03630</name>
</gene>
<dbReference type="Proteomes" id="UP000044071">
    <property type="component" value="Unassembled WGS sequence"/>
</dbReference>
<feature type="domain" description="Methyltransferase small" evidence="5">
    <location>
        <begin position="65"/>
        <end position="152"/>
    </location>
</feature>
<dbReference type="InterPro" id="IPR002052">
    <property type="entry name" value="DNA_methylase_N6_adenine_CS"/>
</dbReference>
<dbReference type="Gene3D" id="3.40.50.150">
    <property type="entry name" value="Vaccinia Virus protein VP39"/>
    <property type="match status" value="1"/>
</dbReference>
<sequence length="236" mass="27848">MHDFTWVYILVASPLYVYHNILSVCFNMMHFTYNYQQPDEYHFSLDSVHLAEFVAAELKSHPDLGSLRILDLCAGCGIIGMELSWYLQAIRQIDFIEIQEIYTDYFYQNLANINRPELQFRWHLLNYDELHEKKWEGKYDLIISNPPYFQQGHGMLSPSNFKNRCRFYLDSSFQNYILALENSLANKGKAYFLLRPLEHHGFDLFSDIQKILQETSVTAKKTSHIRGSDIILLEKL</sequence>
<dbReference type="GO" id="GO:0008757">
    <property type="term" value="F:S-adenosylmethionine-dependent methyltransferase activity"/>
    <property type="evidence" value="ECO:0007669"/>
    <property type="project" value="UniProtKB-ARBA"/>
</dbReference>
<dbReference type="Pfam" id="PF05175">
    <property type="entry name" value="MTS"/>
    <property type="match status" value="1"/>
</dbReference>
<dbReference type="CDD" id="cd02440">
    <property type="entry name" value="AdoMet_MTases"/>
    <property type="match status" value="1"/>
</dbReference>
<dbReference type="AlphaFoldDB" id="A0A078L255"/>
<keyword evidence="4" id="KW-1133">Transmembrane helix</keyword>
<feature type="transmembrane region" description="Helical" evidence="4">
    <location>
        <begin position="6"/>
        <end position="26"/>
    </location>
</feature>
<dbReference type="PROSITE" id="PS00092">
    <property type="entry name" value="N6_MTASE"/>
    <property type="match status" value="1"/>
</dbReference>
<evidence type="ECO:0000256" key="2">
    <source>
        <dbReference type="ARBA" id="ARBA00022679"/>
    </source>
</evidence>
<keyword evidence="4" id="KW-0812">Transmembrane</keyword>
<dbReference type="SUPFAM" id="SSF53335">
    <property type="entry name" value="S-adenosyl-L-methionine-dependent methyltransferases"/>
    <property type="match status" value="1"/>
</dbReference>
<evidence type="ECO:0000256" key="1">
    <source>
        <dbReference type="ARBA" id="ARBA00022603"/>
    </source>
</evidence>
<evidence type="ECO:0000256" key="3">
    <source>
        <dbReference type="ARBA" id="ARBA00022691"/>
    </source>
</evidence>
<reference evidence="6 7" key="1">
    <citation type="submission" date="2014-06" db="EMBL/GenBank/DDBJ databases">
        <authorList>
            <person name="Urmite Genomes Urmite Genomes"/>
        </authorList>
    </citation>
    <scope>NUCLEOTIDE SEQUENCE [LARGE SCALE GENOMIC DNA]</scope>
</reference>
<dbReference type="eggNOG" id="COG4123">
    <property type="taxonomic scope" value="Bacteria"/>
</dbReference>
<dbReference type="GO" id="GO:0008170">
    <property type="term" value="F:N-methyltransferase activity"/>
    <property type="evidence" value="ECO:0007669"/>
    <property type="project" value="UniProtKB-ARBA"/>
</dbReference>
<keyword evidence="2 6" id="KW-0808">Transferase</keyword>
<dbReference type="InterPro" id="IPR050210">
    <property type="entry name" value="tRNA_Adenine-N(6)_MTase"/>
</dbReference>
<dbReference type="InterPro" id="IPR029063">
    <property type="entry name" value="SAM-dependent_MTases_sf"/>
</dbReference>
<name>A0A078L255_9GAMM</name>
<accession>A0A078L255</accession>
<dbReference type="InterPro" id="IPR007848">
    <property type="entry name" value="Small_mtfrase_dom"/>
</dbReference>
<dbReference type="STRING" id="1034943.BN59_03630"/>
<proteinExistence type="predicted"/>
<keyword evidence="4" id="KW-0472">Membrane</keyword>
<organism evidence="6 7">
    <name type="scientific">Legionella massiliensis</name>
    <dbReference type="NCBI Taxonomy" id="1034943"/>
    <lineage>
        <taxon>Bacteria</taxon>
        <taxon>Pseudomonadati</taxon>
        <taxon>Pseudomonadota</taxon>
        <taxon>Gammaproteobacteria</taxon>
        <taxon>Legionellales</taxon>
        <taxon>Legionellaceae</taxon>
        <taxon>Legionella</taxon>
    </lineage>
</organism>